<gene>
    <name evidence="1" type="ORF">LCGC14_2298230</name>
</gene>
<dbReference type="AlphaFoldDB" id="A0A0F9CPP5"/>
<protein>
    <submittedName>
        <fullName evidence="1">Uncharacterized protein</fullName>
    </submittedName>
</protein>
<sequence length="50" mass="5469">MVSHTLIPDRCDPLPLALHNAAAWKTPTLDTSSDLPYNGYKRTVAMIEGS</sequence>
<evidence type="ECO:0000313" key="1">
    <source>
        <dbReference type="EMBL" id="KKL51164.1"/>
    </source>
</evidence>
<comment type="caution">
    <text evidence="1">The sequence shown here is derived from an EMBL/GenBank/DDBJ whole genome shotgun (WGS) entry which is preliminary data.</text>
</comment>
<reference evidence="1" key="1">
    <citation type="journal article" date="2015" name="Nature">
        <title>Complex archaea that bridge the gap between prokaryotes and eukaryotes.</title>
        <authorList>
            <person name="Spang A."/>
            <person name="Saw J.H."/>
            <person name="Jorgensen S.L."/>
            <person name="Zaremba-Niedzwiedzka K."/>
            <person name="Martijn J."/>
            <person name="Lind A.E."/>
            <person name="van Eijk R."/>
            <person name="Schleper C."/>
            <person name="Guy L."/>
            <person name="Ettema T.J."/>
        </authorList>
    </citation>
    <scope>NUCLEOTIDE SEQUENCE</scope>
</reference>
<dbReference type="EMBL" id="LAZR01032341">
    <property type="protein sequence ID" value="KKL51164.1"/>
    <property type="molecule type" value="Genomic_DNA"/>
</dbReference>
<organism evidence="1">
    <name type="scientific">marine sediment metagenome</name>
    <dbReference type="NCBI Taxonomy" id="412755"/>
    <lineage>
        <taxon>unclassified sequences</taxon>
        <taxon>metagenomes</taxon>
        <taxon>ecological metagenomes</taxon>
    </lineage>
</organism>
<name>A0A0F9CPP5_9ZZZZ</name>
<proteinExistence type="predicted"/>
<accession>A0A0F9CPP5</accession>